<dbReference type="EMBL" id="JAUIZM010000005">
    <property type="protein sequence ID" value="KAK1385441.1"/>
    <property type="molecule type" value="Genomic_DNA"/>
</dbReference>
<evidence type="ECO:0000313" key="5">
    <source>
        <dbReference type="Proteomes" id="UP001237642"/>
    </source>
</evidence>
<feature type="domain" description="ACT" evidence="3">
    <location>
        <begin position="293"/>
        <end position="372"/>
    </location>
</feature>
<protein>
    <recommendedName>
        <fullName evidence="2">ACT domain-containing protein ACR</fullName>
    </recommendedName>
    <alternativeName>
        <fullName evidence="2">Protein ACT DOMAIN REPEATS</fullName>
    </alternativeName>
</protein>
<feature type="domain" description="ACT" evidence="3">
    <location>
        <begin position="84"/>
        <end position="165"/>
    </location>
</feature>
<proteinExistence type="predicted"/>
<dbReference type="PANTHER" id="PTHR31096">
    <property type="entry name" value="ACT DOMAIN-CONTAINING PROTEIN ACR4-RELATED"/>
    <property type="match status" value="1"/>
</dbReference>
<evidence type="ECO:0000256" key="1">
    <source>
        <dbReference type="ARBA" id="ARBA00022737"/>
    </source>
</evidence>
<comment type="function">
    <text evidence="2">Binds amino acids.</text>
</comment>
<organism evidence="4 5">
    <name type="scientific">Heracleum sosnowskyi</name>
    <dbReference type="NCBI Taxonomy" id="360622"/>
    <lineage>
        <taxon>Eukaryota</taxon>
        <taxon>Viridiplantae</taxon>
        <taxon>Streptophyta</taxon>
        <taxon>Embryophyta</taxon>
        <taxon>Tracheophyta</taxon>
        <taxon>Spermatophyta</taxon>
        <taxon>Magnoliopsida</taxon>
        <taxon>eudicotyledons</taxon>
        <taxon>Gunneridae</taxon>
        <taxon>Pentapetalae</taxon>
        <taxon>asterids</taxon>
        <taxon>campanulids</taxon>
        <taxon>Apiales</taxon>
        <taxon>Apiaceae</taxon>
        <taxon>Apioideae</taxon>
        <taxon>apioid superclade</taxon>
        <taxon>Tordylieae</taxon>
        <taxon>Tordyliinae</taxon>
        <taxon>Heracleum</taxon>
    </lineage>
</organism>
<dbReference type="Gene3D" id="3.30.70.260">
    <property type="match status" value="1"/>
</dbReference>
<name>A0AAD8MUA4_9APIA</name>
<keyword evidence="5" id="KW-1185">Reference proteome</keyword>
<gene>
    <name evidence="4" type="ORF">POM88_023176</name>
</gene>
<evidence type="ECO:0000313" key="4">
    <source>
        <dbReference type="EMBL" id="KAK1385441.1"/>
    </source>
</evidence>
<accession>A0AAD8MUA4</accession>
<evidence type="ECO:0000259" key="3">
    <source>
        <dbReference type="PROSITE" id="PS51671"/>
    </source>
</evidence>
<comment type="caution">
    <text evidence="4">The sequence shown here is derived from an EMBL/GenBank/DDBJ whole genome shotgun (WGS) entry which is preliminary data.</text>
</comment>
<dbReference type="CDD" id="cd04897">
    <property type="entry name" value="ACT_ACR_3"/>
    <property type="match status" value="1"/>
</dbReference>
<dbReference type="InterPro" id="IPR040217">
    <property type="entry name" value="ACR1-12"/>
</dbReference>
<dbReference type="SUPFAM" id="SSF55021">
    <property type="entry name" value="ACT-like"/>
    <property type="match status" value="3"/>
</dbReference>
<keyword evidence="1 2" id="KW-0677">Repeat</keyword>
<sequence length="439" mass="50040">MEWPSSYLDEYEKLIMRLSPPSVRKHGTLLEAIQILTDLDLTIKKTYISSDGQWFMAVFHVTDLDGNKLTDKRVINYIEQGLTTLELTGTDRVGLLTEVFEVLSDLQVNVVESKVWTHNGRIASLVYVKDCDSGFPIQDEVKIDMIETQLRNVLKGDTDIRSVKTLVSLKVTHTERRLHQMMFADRDYEQKPIIRTNWDSPIVLIQNCLERGYSGINVYCEDRARLLFDVVCTLTDMDYVVFHATLKTKGDRAHMEFFVRHKNGLPISSQAEKQFVSVCLHAAIERRAFEGVRLELCVEDRPGLLAKVMRTFREYSLNVVRAEISTTCDIARNSFYVTDAVGNAADTKMIESVRQKIGLSNLRVKEMPSIYHYKVERKDDPPSTIISGAFLTSLGNLVTRNSRGAFLISLGNLVTRNLRYLGLLIRSYSGTIKRKIVLA</sequence>
<dbReference type="Proteomes" id="UP001237642">
    <property type="component" value="Unassembled WGS sequence"/>
</dbReference>
<dbReference type="InterPro" id="IPR045865">
    <property type="entry name" value="ACT-like_dom_sf"/>
</dbReference>
<dbReference type="InterPro" id="IPR002912">
    <property type="entry name" value="ACT_dom"/>
</dbReference>
<dbReference type="AlphaFoldDB" id="A0AAD8MUA4"/>
<evidence type="ECO:0000256" key="2">
    <source>
        <dbReference type="RuleBase" id="RU369043"/>
    </source>
</evidence>
<dbReference type="PROSITE" id="PS51671">
    <property type="entry name" value="ACT"/>
    <property type="match status" value="2"/>
</dbReference>
<reference evidence="4" key="2">
    <citation type="submission" date="2023-05" db="EMBL/GenBank/DDBJ databases">
        <authorList>
            <person name="Schelkunov M.I."/>
        </authorList>
    </citation>
    <scope>NUCLEOTIDE SEQUENCE</scope>
    <source>
        <strain evidence="4">Hsosn_3</strain>
        <tissue evidence="4">Leaf</tissue>
    </source>
</reference>
<dbReference type="GO" id="GO:0016597">
    <property type="term" value="F:amino acid binding"/>
    <property type="evidence" value="ECO:0007669"/>
    <property type="project" value="UniProtKB-UniRule"/>
</dbReference>
<dbReference type="Pfam" id="PF01842">
    <property type="entry name" value="ACT"/>
    <property type="match status" value="1"/>
</dbReference>
<dbReference type="Pfam" id="PF24931">
    <property type="entry name" value="ACT_ACR9_3rd"/>
    <property type="match status" value="1"/>
</dbReference>
<reference evidence="4" key="1">
    <citation type="submission" date="2023-02" db="EMBL/GenBank/DDBJ databases">
        <title>Genome of toxic invasive species Heracleum sosnowskyi carries increased number of genes despite the absence of recent whole-genome duplications.</title>
        <authorList>
            <person name="Schelkunov M."/>
            <person name="Shtratnikova V."/>
            <person name="Makarenko M."/>
            <person name="Klepikova A."/>
            <person name="Omelchenko D."/>
            <person name="Novikova G."/>
            <person name="Obukhova E."/>
            <person name="Bogdanov V."/>
            <person name="Penin A."/>
            <person name="Logacheva M."/>
        </authorList>
    </citation>
    <scope>NUCLEOTIDE SEQUENCE</scope>
    <source>
        <strain evidence="4">Hsosn_3</strain>
        <tissue evidence="4">Leaf</tissue>
    </source>
</reference>
<dbReference type="PANTHER" id="PTHR31096:SF6">
    <property type="entry name" value="ACT DOMAIN-CONTAINING PROTEIN ACR8"/>
    <property type="match status" value="1"/>
</dbReference>